<organism evidence="2 3">
    <name type="scientific">Aequorivita aurantiaca</name>
    <dbReference type="NCBI Taxonomy" id="3053356"/>
    <lineage>
        <taxon>Bacteria</taxon>
        <taxon>Pseudomonadati</taxon>
        <taxon>Bacteroidota</taxon>
        <taxon>Flavobacteriia</taxon>
        <taxon>Flavobacteriales</taxon>
        <taxon>Flavobacteriaceae</taxon>
        <taxon>Aequorivita</taxon>
    </lineage>
</organism>
<dbReference type="RefSeq" id="WP_290255026.1">
    <property type="nucleotide sequence ID" value="NZ_JAUGQQ010000007.1"/>
</dbReference>
<evidence type="ECO:0000313" key="3">
    <source>
        <dbReference type="Proteomes" id="UP001244787"/>
    </source>
</evidence>
<dbReference type="InterPro" id="IPR002937">
    <property type="entry name" value="Amino_oxidase"/>
</dbReference>
<dbReference type="InterPro" id="IPR036188">
    <property type="entry name" value="FAD/NAD-bd_sf"/>
</dbReference>
<dbReference type="EMBL" id="JAUGQQ010000007">
    <property type="protein sequence ID" value="MDN3724936.1"/>
    <property type="molecule type" value="Genomic_DNA"/>
</dbReference>
<dbReference type="Proteomes" id="UP001244787">
    <property type="component" value="Unassembled WGS sequence"/>
</dbReference>
<feature type="domain" description="Amine oxidase" evidence="1">
    <location>
        <begin position="20"/>
        <end position="49"/>
    </location>
</feature>
<evidence type="ECO:0000259" key="1">
    <source>
        <dbReference type="Pfam" id="PF01593"/>
    </source>
</evidence>
<evidence type="ECO:0000313" key="2">
    <source>
        <dbReference type="EMBL" id="MDN3724936.1"/>
    </source>
</evidence>
<keyword evidence="3" id="KW-1185">Reference proteome</keyword>
<comment type="caution">
    <text evidence="2">The sequence shown here is derived from an EMBL/GenBank/DDBJ whole genome shotgun (WGS) entry which is preliminary data.</text>
</comment>
<sequence length="49" mass="5670">MYGKDQWFRVRPILQESFLHTQFAGEHLADWQGFMEGAINTGEEAAEKV</sequence>
<dbReference type="Pfam" id="PF01593">
    <property type="entry name" value="Amino_oxidase"/>
    <property type="match status" value="1"/>
</dbReference>
<name>A0ABT8DHQ4_9FLAO</name>
<gene>
    <name evidence="2" type="ORF">QRD02_11120</name>
</gene>
<protein>
    <submittedName>
        <fullName evidence="2">FAD-dependent oxidoreductase</fullName>
    </submittedName>
</protein>
<dbReference type="Gene3D" id="3.50.50.60">
    <property type="entry name" value="FAD/NAD(P)-binding domain"/>
    <property type="match status" value="1"/>
</dbReference>
<proteinExistence type="predicted"/>
<reference evidence="2 3" key="1">
    <citation type="submission" date="2023-06" db="EMBL/GenBank/DDBJ databases">
        <authorList>
            <person name="Ye Y.-Q."/>
            <person name="Du Z.-J."/>
        </authorList>
    </citation>
    <scope>NUCLEOTIDE SEQUENCE [LARGE SCALE GENOMIC DNA]</scope>
    <source>
        <strain evidence="2 3">SDUM287046</strain>
    </source>
</reference>
<accession>A0ABT8DHQ4</accession>